<evidence type="ECO:0000256" key="5">
    <source>
        <dbReference type="PROSITE-ProRule" id="PRU00278"/>
    </source>
</evidence>
<dbReference type="PANTHER" id="PTHR47245:SF2">
    <property type="entry name" value="PEPTIDYL-PROLYL CIS-TRANS ISOMERASE HP_0175-RELATED"/>
    <property type="match status" value="1"/>
</dbReference>
<evidence type="ECO:0000313" key="8">
    <source>
        <dbReference type="Proteomes" id="UP000004188"/>
    </source>
</evidence>
<dbReference type="Pfam" id="PF13616">
    <property type="entry name" value="Rotamase_3"/>
    <property type="match status" value="1"/>
</dbReference>
<accession>B6BUP0</accession>
<dbReference type="InterPro" id="IPR000297">
    <property type="entry name" value="PPIase_PpiC"/>
</dbReference>
<dbReference type="eggNOG" id="COG0760">
    <property type="taxonomic scope" value="Bacteria"/>
</dbReference>
<keyword evidence="4 5" id="KW-0697">Rotamase</keyword>
<dbReference type="Gene3D" id="3.10.50.40">
    <property type="match status" value="1"/>
</dbReference>
<keyword evidence="5 7" id="KW-0413">Isomerase</keyword>
<organism evidence="7 8">
    <name type="scientific">beta proteobacterium KB13</name>
    <dbReference type="NCBI Taxonomy" id="314607"/>
    <lineage>
        <taxon>Bacteria</taxon>
        <taxon>Pseudomonadati</taxon>
        <taxon>Pseudomonadota</taxon>
        <taxon>Betaproteobacteria</taxon>
        <taxon>Nitrosomonadales</taxon>
        <taxon>OM43 clade</taxon>
    </lineage>
</organism>
<dbReference type="EMBL" id="DS995299">
    <property type="protein sequence ID" value="EDZ65161.1"/>
    <property type="molecule type" value="Genomic_DNA"/>
</dbReference>
<feature type="domain" description="PpiC" evidence="6">
    <location>
        <begin position="127"/>
        <end position="217"/>
    </location>
</feature>
<dbReference type="SUPFAM" id="SSF54534">
    <property type="entry name" value="FKBP-like"/>
    <property type="match status" value="1"/>
</dbReference>
<dbReference type="HOGENOM" id="CLU_034646_1_1_4"/>
<comment type="catalytic activity">
    <reaction evidence="1">
        <text>[protein]-peptidylproline (omega=180) = [protein]-peptidylproline (omega=0)</text>
        <dbReference type="Rhea" id="RHEA:16237"/>
        <dbReference type="Rhea" id="RHEA-COMP:10747"/>
        <dbReference type="Rhea" id="RHEA-COMP:10748"/>
        <dbReference type="ChEBI" id="CHEBI:83833"/>
        <dbReference type="ChEBI" id="CHEBI:83834"/>
        <dbReference type="EC" id="5.2.1.8"/>
    </reaction>
</comment>
<evidence type="ECO:0000256" key="3">
    <source>
        <dbReference type="ARBA" id="ARBA00013194"/>
    </source>
</evidence>
<keyword evidence="8" id="KW-1185">Reference proteome</keyword>
<evidence type="ECO:0000259" key="6">
    <source>
        <dbReference type="PROSITE" id="PS50198"/>
    </source>
</evidence>
<dbReference type="InterPro" id="IPR027304">
    <property type="entry name" value="Trigger_fact/SurA_dom_sf"/>
</dbReference>
<evidence type="ECO:0000256" key="2">
    <source>
        <dbReference type="ARBA" id="ARBA00007656"/>
    </source>
</evidence>
<evidence type="ECO:0000256" key="4">
    <source>
        <dbReference type="ARBA" id="ARBA00023110"/>
    </source>
</evidence>
<dbReference type="SUPFAM" id="SSF109998">
    <property type="entry name" value="Triger factor/SurA peptide-binding domain-like"/>
    <property type="match status" value="1"/>
</dbReference>
<dbReference type="EC" id="5.2.1.8" evidence="3"/>
<dbReference type="InterPro" id="IPR050245">
    <property type="entry name" value="PrsA_foldase"/>
</dbReference>
<reference evidence="8" key="1">
    <citation type="journal article" date="2012" name="Stand. Genomic Sci.">
        <title>Genome sequence of strain HIMB624, a cultured representative from the OM43 clade of marine Betaproteobacteria.</title>
        <authorList>
            <person name="Huggett M.J."/>
            <person name="Hayakawa D.H."/>
            <person name="Rappe M.S."/>
        </authorList>
    </citation>
    <scope>NUCLEOTIDE SEQUENCE [LARGE SCALE GENOMIC DNA]</scope>
    <source>
        <strain evidence="8">KB13</strain>
    </source>
</reference>
<proteinExistence type="inferred from homology"/>
<evidence type="ECO:0000256" key="1">
    <source>
        <dbReference type="ARBA" id="ARBA00000971"/>
    </source>
</evidence>
<dbReference type="AlphaFoldDB" id="B6BUP0"/>
<dbReference type="STRING" id="314607.KB13_1294"/>
<name>B6BUP0_9PROT</name>
<sequence>MKYQFNLIIFLYFICPSVFAEVLITVNSQTLNPNLIDYISDELKAQGRDVDEEMKKNIIDRLVELELLTDAATKEGITSDTKFLSKVELTYMEMAYTEYLKKYIKEHPISNEDIDLAYKNFTKQFNEQEYKGQHILVKTKNEAESLIGKIENGNEFSELAKNFSIDKASAEKGGDLDWFRLEDMVESFANEIKNLQINELSGAFQTQFGWHVFKLTDKKPLTPPELSEIKKRLEDDLKKRKLKNHIKELKQNAEISN</sequence>
<dbReference type="Proteomes" id="UP000004188">
    <property type="component" value="Unassembled WGS sequence"/>
</dbReference>
<dbReference type="PROSITE" id="PS50198">
    <property type="entry name" value="PPIC_PPIASE_2"/>
    <property type="match status" value="1"/>
</dbReference>
<dbReference type="InterPro" id="IPR046357">
    <property type="entry name" value="PPIase_dom_sf"/>
</dbReference>
<dbReference type="PANTHER" id="PTHR47245">
    <property type="entry name" value="PEPTIDYLPROLYL ISOMERASE"/>
    <property type="match status" value="1"/>
</dbReference>
<evidence type="ECO:0000313" key="7">
    <source>
        <dbReference type="EMBL" id="EDZ65161.1"/>
    </source>
</evidence>
<comment type="similarity">
    <text evidence="2">Belongs to the PpiC/parvulin rotamase family.</text>
</comment>
<dbReference type="GO" id="GO:0003755">
    <property type="term" value="F:peptidyl-prolyl cis-trans isomerase activity"/>
    <property type="evidence" value="ECO:0007669"/>
    <property type="project" value="UniProtKB-KW"/>
</dbReference>
<protein>
    <recommendedName>
        <fullName evidence="3">peptidylprolyl isomerase</fullName>
        <ecNumber evidence="3">5.2.1.8</ecNumber>
    </recommendedName>
</protein>
<gene>
    <name evidence="7" type="ORF">KB13_1294</name>
</gene>